<dbReference type="NCBIfam" id="TIGR00794">
    <property type="entry name" value="kup"/>
    <property type="match status" value="1"/>
</dbReference>
<keyword evidence="3" id="KW-0633">Potassium transport</keyword>
<dbReference type="InterPro" id="IPR053952">
    <property type="entry name" value="K_trans_C"/>
</dbReference>
<keyword evidence="2" id="KW-0813">Transport</keyword>
<gene>
    <name evidence="13" type="ORF">HF325_004051</name>
</gene>
<evidence type="ECO:0000256" key="1">
    <source>
        <dbReference type="ARBA" id="ARBA00004141"/>
    </source>
</evidence>
<evidence type="ECO:0000256" key="4">
    <source>
        <dbReference type="ARBA" id="ARBA00022692"/>
    </source>
</evidence>
<dbReference type="PANTHER" id="PTHR30540">
    <property type="entry name" value="OSMOTIC STRESS POTASSIUM TRANSPORTER"/>
    <property type="match status" value="1"/>
</dbReference>
<keyword evidence="7" id="KW-0406">Ion transport</keyword>
<protein>
    <recommendedName>
        <fullName evidence="15">High affinity potassium transporter</fullName>
    </recommendedName>
</protein>
<sequence length="814" mass="90470">MQTEKSSRKPGPQDSTTENTQTELITKDAESIIPVLEEEGDVSVLEKECVRKPSVRETLILAYSSLGAIYGDIGTSPLYVLNSIQYPHDTPTPDDIYGAISAIFYMFIIIVLAKYAIIVLTYGPNEGEGGQVAIYAKIARCLRAGPKGVIIPGTPERSDAILLKRTETSSSFVSNALDLDSWAKKPAVVKQMSLISLFGCFLGCSLVFSDGLLTPTTSVLSAIAGIQVAKPDFNYVLLVSEIVIIFLFAIQQLGSHRISHLFAPIITLWLIGLIICGIINITSHPSIFRALSPYYAIKLLKNVGIDALGGVMLAITGTEAMFADLGHFGRAPTQIGISFVFVTLVITYLGQGAYLVNHPEGLADVFYLSIPGTTGSPQYWVMFVLATLSTIIASQALILGVFSILSQLINLDCFPKLKVKHVSASYAGKVYIPVANFLLLVGVCATTAGFKNLNNVTAAYGLGISLDFVVTSVLMIICMTYVYEFKWYVTTLFCLVFVPLELCLVIANIKKVPHGAWFPLMMCAIFLSFLVFWRYCRDKTVSRQLASRVRLSELYPDCKTAEVVDLRGRSAAQEYEEENASIPGLVTGYHGVSSDDTLNLFQRINTRFGVVKRHSMPGACIIYSDTPHQDIVSPNTVPRVYAKIIREFGSIPSLVVFCRMRVLSIPLVPIEERVLVSATKVPGHFKCVVRFGFMEQVRIDKEIGDHILKEFISVKDLQQYEDEQIPILHVFEKNEIRAKEYKDSEHATRNPARMASRYVRQFMINQLFSPVDAVFQHNDRCVTWSCESDEKRENCSSEAPRLYRFKQQLILNRM</sequence>
<name>A0A8H7GPX4_9ASCO</name>
<dbReference type="InterPro" id="IPR053951">
    <property type="entry name" value="K_trans_N"/>
</dbReference>
<feature type="region of interest" description="Disordered" evidence="9">
    <location>
        <begin position="1"/>
        <end position="24"/>
    </location>
</feature>
<dbReference type="Proteomes" id="UP000649328">
    <property type="component" value="Unassembled WGS sequence"/>
</dbReference>
<evidence type="ECO:0000259" key="12">
    <source>
        <dbReference type="Pfam" id="PF22776"/>
    </source>
</evidence>
<evidence type="ECO:0000256" key="7">
    <source>
        <dbReference type="ARBA" id="ARBA00023065"/>
    </source>
</evidence>
<dbReference type="EMBL" id="JACBPP010000005">
    <property type="protein sequence ID" value="KAF8001550.1"/>
    <property type="molecule type" value="Genomic_DNA"/>
</dbReference>
<evidence type="ECO:0000256" key="2">
    <source>
        <dbReference type="ARBA" id="ARBA00022448"/>
    </source>
</evidence>
<feature type="domain" description="K+ potassium transporter C-terminal" evidence="12">
    <location>
        <begin position="633"/>
        <end position="782"/>
    </location>
</feature>
<dbReference type="PANTHER" id="PTHR30540:SF83">
    <property type="entry name" value="K+ POTASSIUM TRANSPORTER"/>
    <property type="match status" value="1"/>
</dbReference>
<feature type="transmembrane region" description="Helical" evidence="10">
    <location>
        <begin position="96"/>
        <end position="117"/>
    </location>
</feature>
<evidence type="ECO:0000256" key="6">
    <source>
        <dbReference type="ARBA" id="ARBA00022989"/>
    </source>
</evidence>
<dbReference type="AlphaFoldDB" id="A0A8H7GPX4"/>
<comment type="caution">
    <text evidence="13">The sequence shown here is derived from an EMBL/GenBank/DDBJ whole genome shotgun (WGS) entry which is preliminary data.</text>
</comment>
<feature type="transmembrane region" description="Helical" evidence="10">
    <location>
        <begin position="262"/>
        <end position="283"/>
    </location>
</feature>
<evidence type="ECO:0000256" key="9">
    <source>
        <dbReference type="SAM" id="MobiDB-lite"/>
    </source>
</evidence>
<feature type="transmembrane region" description="Helical" evidence="10">
    <location>
        <begin position="379"/>
        <end position="409"/>
    </location>
</feature>
<evidence type="ECO:0000256" key="10">
    <source>
        <dbReference type="SAM" id="Phobius"/>
    </source>
</evidence>
<keyword evidence="5" id="KW-0630">Potassium</keyword>
<feature type="transmembrane region" description="Helical" evidence="10">
    <location>
        <begin position="430"/>
        <end position="450"/>
    </location>
</feature>
<evidence type="ECO:0000259" key="11">
    <source>
        <dbReference type="Pfam" id="PF02705"/>
    </source>
</evidence>
<feature type="transmembrane region" description="Helical" evidence="10">
    <location>
        <begin position="462"/>
        <end position="482"/>
    </location>
</feature>
<feature type="transmembrane region" description="Helical" evidence="10">
    <location>
        <begin position="60"/>
        <end position="81"/>
    </location>
</feature>
<feature type="transmembrane region" description="Helical" evidence="10">
    <location>
        <begin position="489"/>
        <end position="509"/>
    </location>
</feature>
<accession>A0A8H7GPX4</accession>
<evidence type="ECO:0000313" key="14">
    <source>
        <dbReference type="Proteomes" id="UP000649328"/>
    </source>
</evidence>
<evidence type="ECO:0008006" key="15">
    <source>
        <dbReference type="Google" id="ProtNLM"/>
    </source>
</evidence>
<keyword evidence="6 10" id="KW-1133">Transmembrane helix</keyword>
<dbReference type="OrthoDB" id="504708at2759"/>
<feature type="domain" description="K+ potassium transporter integral membrane" evidence="11">
    <location>
        <begin position="62"/>
        <end position="555"/>
    </location>
</feature>
<dbReference type="InterPro" id="IPR003855">
    <property type="entry name" value="K+_transporter"/>
</dbReference>
<dbReference type="Pfam" id="PF02705">
    <property type="entry name" value="K_trans"/>
    <property type="match status" value="1"/>
</dbReference>
<reference evidence="13" key="1">
    <citation type="submission" date="2020-10" db="EMBL/GenBank/DDBJ databases">
        <title>The Whole-Genome Sequence of Metschnikowia persimmonesis, a Novel Endophytic Yeast Species Isolated from Medicinal Plant Diospyros kaki Thumb.</title>
        <authorList>
            <person name="Rahmat E."/>
            <person name="Kang Y."/>
        </authorList>
    </citation>
    <scope>NUCLEOTIDE SEQUENCE</scope>
    <source>
        <strain evidence="13">KIOM G15050</strain>
    </source>
</reference>
<evidence type="ECO:0000256" key="8">
    <source>
        <dbReference type="ARBA" id="ARBA00023136"/>
    </source>
</evidence>
<feature type="transmembrane region" description="Helical" evidence="10">
    <location>
        <begin position="233"/>
        <end position="250"/>
    </location>
</feature>
<evidence type="ECO:0000313" key="13">
    <source>
        <dbReference type="EMBL" id="KAF8001550.1"/>
    </source>
</evidence>
<feature type="transmembrane region" description="Helical" evidence="10">
    <location>
        <begin position="515"/>
        <end position="533"/>
    </location>
</feature>
<feature type="transmembrane region" description="Helical" evidence="10">
    <location>
        <begin position="335"/>
        <end position="356"/>
    </location>
</feature>
<evidence type="ECO:0000256" key="3">
    <source>
        <dbReference type="ARBA" id="ARBA00022538"/>
    </source>
</evidence>
<evidence type="ECO:0000256" key="5">
    <source>
        <dbReference type="ARBA" id="ARBA00022958"/>
    </source>
</evidence>
<dbReference type="Pfam" id="PF22776">
    <property type="entry name" value="K_trans_C"/>
    <property type="match status" value="1"/>
</dbReference>
<proteinExistence type="predicted"/>
<organism evidence="13 14">
    <name type="scientific">Metschnikowia pulcherrima</name>
    <dbReference type="NCBI Taxonomy" id="27326"/>
    <lineage>
        <taxon>Eukaryota</taxon>
        <taxon>Fungi</taxon>
        <taxon>Dikarya</taxon>
        <taxon>Ascomycota</taxon>
        <taxon>Saccharomycotina</taxon>
        <taxon>Pichiomycetes</taxon>
        <taxon>Metschnikowiaceae</taxon>
        <taxon>Metschnikowia</taxon>
    </lineage>
</organism>
<feature type="transmembrane region" description="Helical" evidence="10">
    <location>
        <begin position="194"/>
        <end position="213"/>
    </location>
</feature>
<keyword evidence="8 10" id="KW-0472">Membrane</keyword>
<feature type="compositionally biased region" description="Polar residues" evidence="9">
    <location>
        <begin position="13"/>
        <end position="24"/>
    </location>
</feature>
<keyword evidence="14" id="KW-1185">Reference proteome</keyword>
<dbReference type="GO" id="GO:0015079">
    <property type="term" value="F:potassium ion transmembrane transporter activity"/>
    <property type="evidence" value="ECO:0007669"/>
    <property type="project" value="InterPro"/>
</dbReference>
<keyword evidence="4 10" id="KW-0812">Transmembrane</keyword>
<comment type="subcellular location">
    <subcellularLocation>
        <location evidence="1">Membrane</location>
        <topology evidence="1">Multi-pass membrane protein</topology>
    </subcellularLocation>
</comment>
<feature type="transmembrane region" description="Helical" evidence="10">
    <location>
        <begin position="303"/>
        <end position="323"/>
    </location>
</feature>
<dbReference type="GO" id="GO:0016020">
    <property type="term" value="C:membrane"/>
    <property type="evidence" value="ECO:0007669"/>
    <property type="project" value="UniProtKB-SubCell"/>
</dbReference>